<organism evidence="3 4">
    <name type="scientific">Syntrophotalea acetylenivorans</name>
    <dbReference type="NCBI Taxonomy" id="1842532"/>
    <lineage>
        <taxon>Bacteria</taxon>
        <taxon>Pseudomonadati</taxon>
        <taxon>Thermodesulfobacteriota</taxon>
        <taxon>Desulfuromonadia</taxon>
        <taxon>Desulfuromonadales</taxon>
        <taxon>Syntrophotaleaceae</taxon>
        <taxon>Syntrophotalea</taxon>
    </lineage>
</organism>
<evidence type="ECO:0000259" key="2">
    <source>
        <dbReference type="Pfam" id="PF13202"/>
    </source>
</evidence>
<dbReference type="InterPro" id="IPR018247">
    <property type="entry name" value="EF_Hand_1_Ca_BS"/>
</dbReference>
<sequence length="60" mass="6526">MRPPKGGGFEKDDADGDGQVTKEEFSGPSEHFEQLDRNGDGVLSRDEAKPPQGKGQRPSR</sequence>
<dbReference type="InterPro" id="IPR002048">
    <property type="entry name" value="EF_hand_dom"/>
</dbReference>
<dbReference type="Gene3D" id="1.10.238.10">
    <property type="entry name" value="EF-hand"/>
    <property type="match status" value="1"/>
</dbReference>
<reference evidence="3 4" key="1">
    <citation type="journal article" date="2017" name="Genome Announc.">
        <title>Complete Genome Sequences of Two Acetylene-Fermenting Pelobacter acetylenicus Strains.</title>
        <authorList>
            <person name="Sutton J.M."/>
            <person name="Baesman S.M."/>
            <person name="Fierst J.L."/>
            <person name="Poret-Peterson A.T."/>
            <person name="Oremland R.S."/>
            <person name="Dunlap D.S."/>
            <person name="Akob D.M."/>
        </authorList>
    </citation>
    <scope>NUCLEOTIDE SEQUENCE [LARGE SCALE GENOMIC DNA]</scope>
    <source>
        <strain evidence="3 4">SFB93</strain>
    </source>
</reference>
<dbReference type="KEGG" id="pef:A7E78_03950"/>
<name>A0A1L3GMA0_9BACT</name>
<dbReference type="AlphaFoldDB" id="A0A1L3GMA0"/>
<dbReference type="EMBL" id="CP015519">
    <property type="protein sequence ID" value="APG27059.1"/>
    <property type="molecule type" value="Genomic_DNA"/>
</dbReference>
<evidence type="ECO:0000313" key="4">
    <source>
        <dbReference type="Proteomes" id="UP000182517"/>
    </source>
</evidence>
<evidence type="ECO:0000256" key="1">
    <source>
        <dbReference type="SAM" id="MobiDB-lite"/>
    </source>
</evidence>
<dbReference type="InterPro" id="IPR011992">
    <property type="entry name" value="EF-hand-dom_pair"/>
</dbReference>
<feature type="domain" description="EF-hand" evidence="2">
    <location>
        <begin position="10"/>
        <end position="25"/>
    </location>
</feature>
<gene>
    <name evidence="3" type="ORF">A7E78_03950</name>
</gene>
<dbReference type="PROSITE" id="PS00018">
    <property type="entry name" value="EF_HAND_1"/>
    <property type="match status" value="1"/>
</dbReference>
<feature type="domain" description="EF-hand" evidence="2">
    <location>
        <begin position="32"/>
        <end position="47"/>
    </location>
</feature>
<dbReference type="Pfam" id="PF13202">
    <property type="entry name" value="EF-hand_5"/>
    <property type="match status" value="2"/>
</dbReference>
<keyword evidence="4" id="KW-1185">Reference proteome</keyword>
<protein>
    <recommendedName>
        <fullName evidence="2">EF-hand domain-containing protein</fullName>
    </recommendedName>
</protein>
<dbReference type="GO" id="GO:0005509">
    <property type="term" value="F:calcium ion binding"/>
    <property type="evidence" value="ECO:0007669"/>
    <property type="project" value="InterPro"/>
</dbReference>
<feature type="region of interest" description="Disordered" evidence="1">
    <location>
        <begin position="1"/>
        <end position="60"/>
    </location>
</feature>
<proteinExistence type="predicted"/>
<dbReference type="Proteomes" id="UP000182517">
    <property type="component" value="Chromosome"/>
</dbReference>
<feature type="compositionally biased region" description="Basic and acidic residues" evidence="1">
    <location>
        <begin position="20"/>
        <end position="49"/>
    </location>
</feature>
<accession>A0A1L3GMA0</accession>
<dbReference type="RefSeq" id="WP_072283021.1">
    <property type="nucleotide sequence ID" value="NZ_CP015519.1"/>
</dbReference>
<evidence type="ECO:0000313" key="3">
    <source>
        <dbReference type="EMBL" id="APG27059.1"/>
    </source>
</evidence>
<dbReference type="SUPFAM" id="SSF47473">
    <property type="entry name" value="EF-hand"/>
    <property type="match status" value="1"/>
</dbReference>